<proteinExistence type="predicted"/>
<evidence type="ECO:0000256" key="1">
    <source>
        <dbReference type="SAM" id="Phobius"/>
    </source>
</evidence>
<gene>
    <name evidence="2" type="ORF">ESP51_14275</name>
</gene>
<accession>A0A4Q2KSB9</accession>
<keyword evidence="3" id="KW-1185">Reference proteome</keyword>
<reference evidence="2 3" key="1">
    <citation type="submission" date="2019-01" db="EMBL/GenBank/DDBJ databases">
        <title>Agromyces.</title>
        <authorList>
            <person name="Li J."/>
        </authorList>
    </citation>
    <scope>NUCLEOTIDE SEQUENCE [LARGE SCALE GENOMIC DNA]</scope>
    <source>
        <strain evidence="2 3">DSM 15934</strain>
    </source>
</reference>
<feature type="transmembrane region" description="Helical" evidence="1">
    <location>
        <begin position="81"/>
        <end position="113"/>
    </location>
</feature>
<dbReference type="Proteomes" id="UP000293865">
    <property type="component" value="Unassembled WGS sequence"/>
</dbReference>
<evidence type="ECO:0000313" key="3">
    <source>
        <dbReference type="Proteomes" id="UP000293865"/>
    </source>
</evidence>
<keyword evidence="1" id="KW-1133">Transmembrane helix</keyword>
<organism evidence="2 3">
    <name type="scientific">Agromyces albus</name>
    <dbReference type="NCBI Taxonomy" id="205332"/>
    <lineage>
        <taxon>Bacteria</taxon>
        <taxon>Bacillati</taxon>
        <taxon>Actinomycetota</taxon>
        <taxon>Actinomycetes</taxon>
        <taxon>Micrococcales</taxon>
        <taxon>Microbacteriaceae</taxon>
        <taxon>Agromyces</taxon>
    </lineage>
</organism>
<keyword evidence="1" id="KW-0472">Membrane</keyword>
<keyword evidence="1" id="KW-0812">Transmembrane</keyword>
<comment type="caution">
    <text evidence="2">The sequence shown here is derived from an EMBL/GenBank/DDBJ whole genome shotgun (WGS) entry which is preliminary data.</text>
</comment>
<dbReference type="AlphaFoldDB" id="A0A4Q2KSB9"/>
<dbReference type="RefSeq" id="WP_129521566.1">
    <property type="nucleotide sequence ID" value="NZ_SDPN01000029.1"/>
</dbReference>
<feature type="transmembrane region" description="Helical" evidence="1">
    <location>
        <begin position="48"/>
        <end position="69"/>
    </location>
</feature>
<protein>
    <submittedName>
        <fullName evidence="2">Uncharacterized protein</fullName>
    </submittedName>
</protein>
<dbReference type="EMBL" id="SDPN01000029">
    <property type="protein sequence ID" value="RXZ68328.1"/>
    <property type="molecule type" value="Genomic_DNA"/>
</dbReference>
<sequence length="131" mass="13623">MSEPVRPWWSGDDDIGGIGFARFFAWTGLLLGIGAVVLAVAAPLEGDALRTVWITGFGAIAMCVSFMAVPRYRNAGVRVSLAVPATMVLGALAIVIMIYAFAVIVFAAGGIMLPAPAHWVEVPVGPPVVTA</sequence>
<name>A0A4Q2KSB9_9MICO</name>
<feature type="transmembrane region" description="Helical" evidence="1">
    <location>
        <begin position="20"/>
        <end position="42"/>
    </location>
</feature>
<dbReference type="OrthoDB" id="5007682at2"/>
<evidence type="ECO:0000313" key="2">
    <source>
        <dbReference type="EMBL" id="RXZ68328.1"/>
    </source>
</evidence>